<keyword evidence="4" id="KW-0413">Isomerase</keyword>
<dbReference type="Proteomes" id="UP000799302">
    <property type="component" value="Unassembled WGS sequence"/>
</dbReference>
<dbReference type="EC" id="5.1.3.15" evidence="3"/>
<accession>A0A6A6UGV7</accession>
<dbReference type="SUPFAM" id="SSF74650">
    <property type="entry name" value="Galactose mutarotase-like"/>
    <property type="match status" value="1"/>
</dbReference>
<keyword evidence="8" id="KW-1185">Reference proteome</keyword>
<evidence type="ECO:0000256" key="3">
    <source>
        <dbReference type="ARBA" id="ARBA00012083"/>
    </source>
</evidence>
<dbReference type="CDD" id="cd09020">
    <property type="entry name" value="D-hex-6-P-epi_like"/>
    <property type="match status" value="1"/>
</dbReference>
<name>A0A6A6UGV7_9PEZI</name>
<evidence type="ECO:0000256" key="6">
    <source>
        <dbReference type="PIRSR" id="PIRSR016020-2"/>
    </source>
</evidence>
<dbReference type="InterPro" id="IPR008183">
    <property type="entry name" value="Aldose_1/G6P_1-epimerase"/>
</dbReference>
<feature type="active site" evidence="5">
    <location>
        <position position="187"/>
    </location>
</feature>
<dbReference type="InterPro" id="IPR014718">
    <property type="entry name" value="GH-type_carb-bd"/>
</dbReference>
<evidence type="ECO:0000256" key="4">
    <source>
        <dbReference type="ARBA" id="ARBA00023235"/>
    </source>
</evidence>
<sequence>MVERANRPANVNISPVNRSAQPIVDVSDDKHTVSARLPTGETVEVLLFGATVTSWKNVDGSENLWLSEKAILDGSKPVRGGIPLVFPLFGPPAPGHATSNLPQHGFARNARWEYLGKSSSESAGAADSGIKLDFGLYSSALPDATKKAWPYDFGLVYSVTLSPDGLRTMLNVRNEGTQSFEFKVLFHTYFRVDDIGKAKITGLNGVSYVDKVLDAREATQSGDVGIEGEVDRVYAKIPQSTSSIVVGGTPRFDVVRDNLEDVVVWNPGKVKAAGMGDYAPAEGYINQLCVETGSVNEWQSLEAGESWEGGQVLKSL</sequence>
<evidence type="ECO:0000313" key="7">
    <source>
        <dbReference type="EMBL" id="KAF2670677.1"/>
    </source>
</evidence>
<dbReference type="Gene3D" id="2.70.98.10">
    <property type="match status" value="1"/>
</dbReference>
<feature type="active site" evidence="5">
    <location>
        <position position="291"/>
    </location>
</feature>
<dbReference type="InterPro" id="IPR025532">
    <property type="entry name" value="G6P_1-epimerase"/>
</dbReference>
<dbReference type="PIRSF" id="PIRSF016020">
    <property type="entry name" value="PHexose_mutarotase"/>
    <property type="match status" value="1"/>
</dbReference>
<reference evidence="7" key="1">
    <citation type="journal article" date="2020" name="Stud. Mycol.">
        <title>101 Dothideomycetes genomes: a test case for predicting lifestyles and emergence of pathogens.</title>
        <authorList>
            <person name="Haridas S."/>
            <person name="Albert R."/>
            <person name="Binder M."/>
            <person name="Bloem J."/>
            <person name="Labutti K."/>
            <person name="Salamov A."/>
            <person name="Andreopoulos B."/>
            <person name="Baker S."/>
            <person name="Barry K."/>
            <person name="Bills G."/>
            <person name="Bluhm B."/>
            <person name="Cannon C."/>
            <person name="Castanera R."/>
            <person name="Culley D."/>
            <person name="Daum C."/>
            <person name="Ezra D."/>
            <person name="Gonzalez J."/>
            <person name="Henrissat B."/>
            <person name="Kuo A."/>
            <person name="Liang C."/>
            <person name="Lipzen A."/>
            <person name="Lutzoni F."/>
            <person name="Magnuson J."/>
            <person name="Mondo S."/>
            <person name="Nolan M."/>
            <person name="Ohm R."/>
            <person name="Pangilinan J."/>
            <person name="Park H.-J."/>
            <person name="Ramirez L."/>
            <person name="Alfaro M."/>
            <person name="Sun H."/>
            <person name="Tritt A."/>
            <person name="Yoshinaga Y."/>
            <person name="Zwiers L.-H."/>
            <person name="Turgeon B."/>
            <person name="Goodwin S."/>
            <person name="Spatafora J."/>
            <person name="Crous P."/>
            <person name="Grigoriev I."/>
        </authorList>
    </citation>
    <scope>NUCLEOTIDE SEQUENCE</scope>
    <source>
        <strain evidence="7">CBS 115976</strain>
    </source>
</reference>
<gene>
    <name evidence="7" type="ORF">BT63DRAFT_424613</name>
</gene>
<proteinExistence type="inferred from homology"/>
<dbReference type="AlphaFoldDB" id="A0A6A6UGV7"/>
<feature type="non-terminal residue" evidence="7">
    <location>
        <position position="316"/>
    </location>
</feature>
<feature type="binding site" evidence="6">
    <location>
        <position position="103"/>
    </location>
    <ligand>
        <name>substrate</name>
    </ligand>
</feature>
<dbReference type="OrthoDB" id="1659429at2759"/>
<evidence type="ECO:0000313" key="8">
    <source>
        <dbReference type="Proteomes" id="UP000799302"/>
    </source>
</evidence>
<protein>
    <recommendedName>
        <fullName evidence="3">glucose-6-phosphate 1-epimerase</fullName>
        <ecNumber evidence="3">5.1.3.15</ecNumber>
    </recommendedName>
</protein>
<evidence type="ECO:0000256" key="5">
    <source>
        <dbReference type="PIRSR" id="PIRSR016020-1"/>
    </source>
</evidence>
<dbReference type="EMBL" id="MU004234">
    <property type="protein sequence ID" value="KAF2670677.1"/>
    <property type="molecule type" value="Genomic_DNA"/>
</dbReference>
<dbReference type="GO" id="GO:0005975">
    <property type="term" value="P:carbohydrate metabolic process"/>
    <property type="evidence" value="ECO:0007669"/>
    <property type="project" value="InterPro"/>
</dbReference>
<dbReference type="PANTHER" id="PTHR11122:SF13">
    <property type="entry name" value="GLUCOSE-6-PHOSPHATE 1-EPIMERASE"/>
    <property type="match status" value="1"/>
</dbReference>
<dbReference type="GO" id="GO:0030246">
    <property type="term" value="F:carbohydrate binding"/>
    <property type="evidence" value="ECO:0007669"/>
    <property type="project" value="InterPro"/>
</dbReference>
<feature type="binding site" evidence="6">
    <location>
        <position position="108"/>
    </location>
    <ligand>
        <name>substrate</name>
    </ligand>
</feature>
<dbReference type="InterPro" id="IPR011013">
    <property type="entry name" value="Gal_mutarotase_sf_dom"/>
</dbReference>
<evidence type="ECO:0000256" key="1">
    <source>
        <dbReference type="ARBA" id="ARBA00001096"/>
    </source>
</evidence>
<dbReference type="GO" id="GO:0005737">
    <property type="term" value="C:cytoplasm"/>
    <property type="evidence" value="ECO:0007669"/>
    <property type="project" value="TreeGrafter"/>
</dbReference>
<dbReference type="Pfam" id="PF01263">
    <property type="entry name" value="Aldose_epim"/>
    <property type="match status" value="1"/>
</dbReference>
<dbReference type="GO" id="GO:0047938">
    <property type="term" value="F:glucose-6-phosphate 1-epimerase activity"/>
    <property type="evidence" value="ECO:0007669"/>
    <property type="project" value="UniProtKB-EC"/>
</dbReference>
<feature type="binding site" evidence="6">
    <location>
        <position position="79"/>
    </location>
    <ligand>
        <name>substrate</name>
    </ligand>
</feature>
<organism evidence="7 8">
    <name type="scientific">Microthyrium microscopicum</name>
    <dbReference type="NCBI Taxonomy" id="703497"/>
    <lineage>
        <taxon>Eukaryota</taxon>
        <taxon>Fungi</taxon>
        <taxon>Dikarya</taxon>
        <taxon>Ascomycota</taxon>
        <taxon>Pezizomycotina</taxon>
        <taxon>Dothideomycetes</taxon>
        <taxon>Dothideomycetes incertae sedis</taxon>
        <taxon>Microthyriales</taxon>
        <taxon>Microthyriaceae</taxon>
        <taxon>Microthyrium</taxon>
    </lineage>
</organism>
<comment type="catalytic activity">
    <reaction evidence="1">
        <text>alpha-D-glucose 6-phosphate = beta-D-glucose 6-phosphate</text>
        <dbReference type="Rhea" id="RHEA:16249"/>
        <dbReference type="ChEBI" id="CHEBI:58225"/>
        <dbReference type="ChEBI" id="CHEBI:58247"/>
        <dbReference type="EC" id="5.1.3.15"/>
    </reaction>
</comment>
<dbReference type="PANTHER" id="PTHR11122">
    <property type="entry name" value="APOSPORY-ASSOCIATED PROTEIN C-RELATED"/>
    <property type="match status" value="1"/>
</dbReference>
<comment type="similarity">
    <text evidence="2">Belongs to the glucose-6-phosphate 1-epimerase family.</text>
</comment>
<evidence type="ECO:0000256" key="2">
    <source>
        <dbReference type="ARBA" id="ARBA00005866"/>
    </source>
</evidence>